<feature type="non-terminal residue" evidence="4">
    <location>
        <position position="529"/>
    </location>
</feature>
<dbReference type="PANTHER" id="PTHR37813:SF1">
    <property type="entry name" value="FELS-2 PROPHAGE PROTEIN"/>
    <property type="match status" value="1"/>
</dbReference>
<protein>
    <submittedName>
        <fullName evidence="4">Phage tail tape measure protein</fullName>
    </submittedName>
</protein>
<evidence type="ECO:0000313" key="4">
    <source>
        <dbReference type="EMBL" id="OGM08942.1"/>
    </source>
</evidence>
<accession>A0A1F7X1I2</accession>
<feature type="domain" description="Phage tail tape measure protein" evidence="3">
    <location>
        <begin position="105"/>
        <end position="294"/>
    </location>
</feature>
<gene>
    <name evidence="4" type="ORF">A2Z67_05825</name>
</gene>
<keyword evidence="2" id="KW-0472">Membrane</keyword>
<dbReference type="InterPro" id="IPR010090">
    <property type="entry name" value="Phage_tape_meas"/>
</dbReference>
<evidence type="ECO:0000313" key="5">
    <source>
        <dbReference type="Proteomes" id="UP000176939"/>
    </source>
</evidence>
<dbReference type="Proteomes" id="UP000176939">
    <property type="component" value="Unassembled WGS sequence"/>
</dbReference>
<keyword evidence="2" id="KW-0812">Transmembrane</keyword>
<dbReference type="AlphaFoldDB" id="A0A1F7X1I2"/>
<reference evidence="4 5" key="1">
    <citation type="journal article" date="2016" name="Nat. Commun.">
        <title>Thousands of microbial genomes shed light on interconnected biogeochemical processes in an aquifer system.</title>
        <authorList>
            <person name="Anantharaman K."/>
            <person name="Brown C.T."/>
            <person name="Hug L.A."/>
            <person name="Sharon I."/>
            <person name="Castelle C.J."/>
            <person name="Probst A.J."/>
            <person name="Thomas B.C."/>
            <person name="Singh A."/>
            <person name="Wilkins M.J."/>
            <person name="Karaoz U."/>
            <person name="Brodie E.L."/>
            <person name="Williams K.H."/>
            <person name="Hubbard S.S."/>
            <person name="Banfield J.F."/>
        </authorList>
    </citation>
    <scope>NUCLEOTIDE SEQUENCE [LARGE SCALE GENOMIC DNA]</scope>
</reference>
<sequence length="529" mass="54939">MAIVIGELVVNLVADINRFTRDINNARVSGQNFATNIGDTMTAAGKGVISLGATMTKYLTLPLVGAGVAVFNLGKDFESEMSHITGLVGVAKSQVDSWGADILKLAPELGKAPKELAAGLYYVTSSGLQGAAAMDALTQSAKASAAGLGETEAIASLVTSAINAYGAANMDATKATDILVAAVREGKADAPEFAASLGQVLPIASTMGVKFAEVAGAVAVLTRNGLDAAESTTQIKAILSGLIKPAKGAEDALNDMGTSSAKLRKQIKEEGLLATLQELNTLTKKYGDDALADVFPNIRAFSGALSLANLNSEENRRIIDACTNSTGMLDDAFKAASDTLDFKWNQTLSKGQTTAISLFDVLKAKLIPVFDTIISVLDFVISKWQGLSSSMQNIILVVAGVAAMIGPVLLVIGGLIVGLGATIASLGVIGATVGAVLTSGFLPLFLTIGAIIGVVIGVIGALVASFIYLWKTNDEFRIKVLAAWADIKANASIIFAEIMKTVTWAITQISAFWTAHGETITKYLMGVWD</sequence>
<dbReference type="PANTHER" id="PTHR37813">
    <property type="entry name" value="FELS-2 PROPHAGE PROTEIN"/>
    <property type="match status" value="1"/>
</dbReference>
<keyword evidence="1" id="KW-1188">Viral release from host cell</keyword>
<proteinExistence type="predicted"/>
<dbReference type="EMBL" id="MGFQ01000034">
    <property type="protein sequence ID" value="OGM08942.1"/>
    <property type="molecule type" value="Genomic_DNA"/>
</dbReference>
<evidence type="ECO:0000256" key="2">
    <source>
        <dbReference type="SAM" id="Phobius"/>
    </source>
</evidence>
<dbReference type="NCBIfam" id="TIGR01760">
    <property type="entry name" value="tape_meas_TP901"/>
    <property type="match status" value="1"/>
</dbReference>
<comment type="caution">
    <text evidence="4">The sequence shown here is derived from an EMBL/GenBank/DDBJ whole genome shotgun (WGS) entry which is preliminary data.</text>
</comment>
<organism evidence="4 5">
    <name type="scientific">Candidatus Woesebacteria bacterium RBG_13_36_22</name>
    <dbReference type="NCBI Taxonomy" id="1802478"/>
    <lineage>
        <taxon>Bacteria</taxon>
        <taxon>Candidatus Woeseibacteriota</taxon>
    </lineage>
</organism>
<keyword evidence="2" id="KW-1133">Transmembrane helix</keyword>
<feature type="transmembrane region" description="Helical" evidence="2">
    <location>
        <begin position="448"/>
        <end position="470"/>
    </location>
</feature>
<evidence type="ECO:0000256" key="1">
    <source>
        <dbReference type="ARBA" id="ARBA00022612"/>
    </source>
</evidence>
<name>A0A1F7X1I2_9BACT</name>
<evidence type="ECO:0000259" key="3">
    <source>
        <dbReference type="Pfam" id="PF10145"/>
    </source>
</evidence>
<dbReference type="Pfam" id="PF10145">
    <property type="entry name" value="PhageMin_Tail"/>
    <property type="match status" value="1"/>
</dbReference>
<feature type="transmembrane region" description="Helical" evidence="2">
    <location>
        <begin position="394"/>
        <end position="416"/>
    </location>
</feature>
<feature type="transmembrane region" description="Helical" evidence="2">
    <location>
        <begin position="423"/>
        <end position="442"/>
    </location>
</feature>